<feature type="region of interest" description="Disordered" evidence="2">
    <location>
        <begin position="96"/>
        <end position="115"/>
    </location>
</feature>
<protein>
    <recommendedName>
        <fullName evidence="3">RING-type domain-containing protein</fullName>
    </recommendedName>
</protein>
<dbReference type="EMBL" id="JBGBPQ010000003">
    <property type="protein sequence ID" value="KAL1527443.1"/>
    <property type="molecule type" value="Genomic_DNA"/>
</dbReference>
<dbReference type="AlphaFoldDB" id="A0AB34K2E9"/>
<feature type="compositionally biased region" description="Low complexity" evidence="2">
    <location>
        <begin position="40"/>
        <end position="50"/>
    </location>
</feature>
<feature type="domain" description="RING-type" evidence="3">
    <location>
        <begin position="124"/>
        <end position="168"/>
    </location>
</feature>
<feature type="region of interest" description="Disordered" evidence="2">
    <location>
        <begin position="1"/>
        <end position="54"/>
    </location>
</feature>
<sequence length="375" mass="41233">MRFRWRGYRSPSASGRTSSPSPPQSRCAGPRASPSRYTDSRASPSRSAARVPQRYRDLPSCDAAYLEDEQLARALAESTEDAVAMALVASLHLAPPAASAPRRPPAAAHGGGSTPTEARQLMECAVCFEDLSADACAVFTLNNKRVCPHVLHHHCALELPHKLCPLCRTEFGTAARVPKLESDPEGWFRLLCLEGEDRLDKAQVMQVLLTQFSLDVLKFEASLNELWPTFDTEGTGFITREAFFAPGRGLLDYARKNLADLSTPRQHAGELPDIREDRLQWFDRFDEDEAGALTQEQLVRALIKTYNLSNDLAQVHMMRELVQAVWGIFSADDETKISRDAFLRPGDGLADTIIAGLAINPPVAPPPATEAPDDT</sequence>
<keyword evidence="1" id="KW-0862">Zinc</keyword>
<evidence type="ECO:0000313" key="5">
    <source>
        <dbReference type="Proteomes" id="UP001515480"/>
    </source>
</evidence>
<evidence type="ECO:0000313" key="4">
    <source>
        <dbReference type="EMBL" id="KAL1527443.1"/>
    </source>
</evidence>
<evidence type="ECO:0000256" key="1">
    <source>
        <dbReference type="PROSITE-ProRule" id="PRU00175"/>
    </source>
</evidence>
<name>A0AB34K2E9_PRYPA</name>
<keyword evidence="1" id="KW-0479">Metal-binding</keyword>
<organism evidence="4 5">
    <name type="scientific">Prymnesium parvum</name>
    <name type="common">Toxic golden alga</name>
    <dbReference type="NCBI Taxonomy" id="97485"/>
    <lineage>
        <taxon>Eukaryota</taxon>
        <taxon>Haptista</taxon>
        <taxon>Haptophyta</taxon>
        <taxon>Prymnesiophyceae</taxon>
        <taxon>Prymnesiales</taxon>
        <taxon>Prymnesiaceae</taxon>
        <taxon>Prymnesium</taxon>
    </lineage>
</organism>
<reference evidence="4 5" key="1">
    <citation type="journal article" date="2024" name="Science">
        <title>Giant polyketide synthase enzymes in the biosynthesis of giant marine polyether toxins.</title>
        <authorList>
            <person name="Fallon T.R."/>
            <person name="Shende V.V."/>
            <person name="Wierzbicki I.H."/>
            <person name="Pendleton A.L."/>
            <person name="Watervoot N.F."/>
            <person name="Auber R.P."/>
            <person name="Gonzalez D.J."/>
            <person name="Wisecaver J.H."/>
            <person name="Moore B.S."/>
        </authorList>
    </citation>
    <scope>NUCLEOTIDE SEQUENCE [LARGE SCALE GENOMIC DNA]</scope>
    <source>
        <strain evidence="4 5">12B1</strain>
    </source>
</reference>
<dbReference type="InterPro" id="IPR011992">
    <property type="entry name" value="EF-hand-dom_pair"/>
</dbReference>
<gene>
    <name evidence="4" type="ORF">AB1Y20_016109</name>
</gene>
<dbReference type="PROSITE" id="PS50089">
    <property type="entry name" value="ZF_RING_2"/>
    <property type="match status" value="1"/>
</dbReference>
<proteinExistence type="predicted"/>
<dbReference type="Gene3D" id="3.30.40.10">
    <property type="entry name" value="Zinc/RING finger domain, C3HC4 (zinc finger)"/>
    <property type="match status" value="1"/>
</dbReference>
<evidence type="ECO:0000259" key="3">
    <source>
        <dbReference type="PROSITE" id="PS50089"/>
    </source>
</evidence>
<dbReference type="InterPro" id="IPR013083">
    <property type="entry name" value="Znf_RING/FYVE/PHD"/>
</dbReference>
<evidence type="ECO:0000256" key="2">
    <source>
        <dbReference type="SAM" id="MobiDB-lite"/>
    </source>
</evidence>
<accession>A0AB34K2E9</accession>
<dbReference type="Gene3D" id="1.10.238.10">
    <property type="entry name" value="EF-hand"/>
    <property type="match status" value="1"/>
</dbReference>
<feature type="compositionally biased region" description="Low complexity" evidence="2">
    <location>
        <begin position="10"/>
        <end position="19"/>
    </location>
</feature>
<dbReference type="SUPFAM" id="SSF47473">
    <property type="entry name" value="EF-hand"/>
    <property type="match status" value="1"/>
</dbReference>
<dbReference type="GO" id="GO:0008270">
    <property type="term" value="F:zinc ion binding"/>
    <property type="evidence" value="ECO:0007669"/>
    <property type="project" value="UniProtKB-KW"/>
</dbReference>
<comment type="caution">
    <text evidence="4">The sequence shown here is derived from an EMBL/GenBank/DDBJ whole genome shotgun (WGS) entry which is preliminary data.</text>
</comment>
<keyword evidence="5" id="KW-1185">Reference proteome</keyword>
<dbReference type="SUPFAM" id="SSF57850">
    <property type="entry name" value="RING/U-box"/>
    <property type="match status" value="1"/>
</dbReference>
<feature type="compositionally biased region" description="Low complexity" evidence="2">
    <location>
        <begin position="96"/>
        <end position="108"/>
    </location>
</feature>
<dbReference type="InterPro" id="IPR001841">
    <property type="entry name" value="Znf_RING"/>
</dbReference>
<keyword evidence="1" id="KW-0863">Zinc-finger</keyword>
<dbReference type="Proteomes" id="UP001515480">
    <property type="component" value="Unassembled WGS sequence"/>
</dbReference>